<dbReference type="Proteomes" id="UP000001744">
    <property type="component" value="Unassembled WGS sequence"/>
</dbReference>
<evidence type="ECO:0000313" key="3">
    <source>
        <dbReference type="Proteomes" id="UP000001744"/>
    </source>
</evidence>
<name>B6JXQ0_SCHJY</name>
<dbReference type="RefSeq" id="XP_002171487.1">
    <property type="nucleotide sequence ID" value="XM_002171451.1"/>
</dbReference>
<accession>B6JXQ0</accession>
<keyword evidence="3" id="KW-1185">Reference proteome</keyword>
<proteinExistence type="predicted"/>
<evidence type="ECO:0000313" key="2">
    <source>
        <dbReference type="JaponicusDB" id="SJAG_00191"/>
    </source>
</evidence>
<gene>
    <name evidence="2" type="primary">mug15</name>
    <name evidence="1" type="ORF">SJAG_00191</name>
</gene>
<reference evidence="1 3" key="1">
    <citation type="journal article" date="2011" name="Science">
        <title>Comparative functional genomics of the fission yeasts.</title>
        <authorList>
            <person name="Rhind N."/>
            <person name="Chen Z."/>
            <person name="Yassour M."/>
            <person name="Thompson D.A."/>
            <person name="Haas B.J."/>
            <person name="Habib N."/>
            <person name="Wapinski I."/>
            <person name="Roy S."/>
            <person name="Lin M.F."/>
            <person name="Heiman D.I."/>
            <person name="Young S.K."/>
            <person name="Furuya K."/>
            <person name="Guo Y."/>
            <person name="Pidoux A."/>
            <person name="Chen H.M."/>
            <person name="Robbertse B."/>
            <person name="Goldberg J.M."/>
            <person name="Aoki K."/>
            <person name="Bayne E.H."/>
            <person name="Berlin A.M."/>
            <person name="Desjardins C.A."/>
            <person name="Dobbs E."/>
            <person name="Dukaj L."/>
            <person name="Fan L."/>
            <person name="FitzGerald M.G."/>
            <person name="French C."/>
            <person name="Gujja S."/>
            <person name="Hansen K."/>
            <person name="Keifenheim D."/>
            <person name="Levin J.Z."/>
            <person name="Mosher R.A."/>
            <person name="Mueller C.A."/>
            <person name="Pfiffner J."/>
            <person name="Priest M."/>
            <person name="Russ C."/>
            <person name="Smialowska A."/>
            <person name="Swoboda P."/>
            <person name="Sykes S.M."/>
            <person name="Vaughn M."/>
            <person name="Vengrova S."/>
            <person name="Yoder R."/>
            <person name="Zeng Q."/>
            <person name="Allshire R."/>
            <person name="Baulcombe D."/>
            <person name="Birren B.W."/>
            <person name="Brown W."/>
            <person name="Ekwall K."/>
            <person name="Kellis M."/>
            <person name="Leatherwood J."/>
            <person name="Levin H."/>
            <person name="Margalit H."/>
            <person name="Martienssen R."/>
            <person name="Nieduszynski C.A."/>
            <person name="Spatafora J.W."/>
            <person name="Friedman N."/>
            <person name="Dalgaard J.Z."/>
            <person name="Baumann P."/>
            <person name="Niki H."/>
            <person name="Regev A."/>
            <person name="Nusbaum C."/>
        </authorList>
    </citation>
    <scope>NUCLEOTIDE SEQUENCE [LARGE SCALE GENOMIC DNA]</scope>
    <source>
        <strain evidence="3">yFS275 / FY16936</strain>
    </source>
</reference>
<evidence type="ECO:0000313" key="1">
    <source>
        <dbReference type="EMBL" id="EEB05194.1"/>
    </source>
</evidence>
<organism evidence="1 3">
    <name type="scientific">Schizosaccharomyces japonicus (strain yFS275 / FY16936)</name>
    <name type="common">Fission yeast</name>
    <dbReference type="NCBI Taxonomy" id="402676"/>
    <lineage>
        <taxon>Eukaryota</taxon>
        <taxon>Fungi</taxon>
        <taxon>Dikarya</taxon>
        <taxon>Ascomycota</taxon>
        <taxon>Taphrinomycotina</taxon>
        <taxon>Schizosaccharomycetes</taxon>
        <taxon>Schizosaccharomycetales</taxon>
        <taxon>Schizosaccharomycetaceae</taxon>
        <taxon>Schizosaccharomyces</taxon>
    </lineage>
</organism>
<dbReference type="HOGENOM" id="CLU_1928799_0_0_1"/>
<sequence length="131" mass="14508">MNSCTLLDDFLQLPRVQEAHLLRKDNNTLIASTGLGVAVDYTSPDTSSSFLDASESSISLSKGERSFQMNELVIPDDVEKLCNYVLTILQACDDANAPDEPAELIRLSYSGSQLHILQDEMFALVLREIRT</sequence>
<dbReference type="JaponicusDB" id="SJAG_00191">
    <property type="gene designation" value="mug15"/>
</dbReference>
<dbReference type="VEuPathDB" id="FungiDB:SJAG_00191"/>
<dbReference type="AlphaFoldDB" id="B6JXQ0"/>
<protein>
    <submittedName>
        <fullName evidence="1">Uncharacterized protein</fullName>
    </submittedName>
</protein>
<dbReference type="EMBL" id="KE651166">
    <property type="protein sequence ID" value="EEB05194.1"/>
    <property type="molecule type" value="Genomic_DNA"/>
</dbReference>
<dbReference type="GeneID" id="7047779"/>